<dbReference type="AlphaFoldDB" id="A0A0A8XVL4"/>
<protein>
    <submittedName>
        <fullName evidence="1">Uncharacterized protein</fullName>
    </submittedName>
</protein>
<sequence>MIMKDQTNTIFGGNFAQKEREQCVKRPILRARLAWLVLALALLL</sequence>
<reference evidence="1" key="1">
    <citation type="submission" date="2014-09" db="EMBL/GenBank/DDBJ databases">
        <authorList>
            <person name="Magalhaes I.L.F."/>
            <person name="Oliveira U."/>
            <person name="Santos F.R."/>
            <person name="Vidigal T.H.D.A."/>
            <person name="Brescovit A.D."/>
            <person name="Santos A.J."/>
        </authorList>
    </citation>
    <scope>NUCLEOTIDE SEQUENCE</scope>
    <source>
        <tissue evidence="1">Shoot tissue taken approximately 20 cm above the soil surface</tissue>
    </source>
</reference>
<dbReference type="EMBL" id="GBRH01279866">
    <property type="protein sequence ID" value="JAD18029.1"/>
    <property type="molecule type" value="Transcribed_RNA"/>
</dbReference>
<evidence type="ECO:0000313" key="1">
    <source>
        <dbReference type="EMBL" id="JAD18029.1"/>
    </source>
</evidence>
<organism evidence="1">
    <name type="scientific">Arundo donax</name>
    <name type="common">Giant reed</name>
    <name type="synonym">Donax arundinaceus</name>
    <dbReference type="NCBI Taxonomy" id="35708"/>
    <lineage>
        <taxon>Eukaryota</taxon>
        <taxon>Viridiplantae</taxon>
        <taxon>Streptophyta</taxon>
        <taxon>Embryophyta</taxon>
        <taxon>Tracheophyta</taxon>
        <taxon>Spermatophyta</taxon>
        <taxon>Magnoliopsida</taxon>
        <taxon>Liliopsida</taxon>
        <taxon>Poales</taxon>
        <taxon>Poaceae</taxon>
        <taxon>PACMAD clade</taxon>
        <taxon>Arundinoideae</taxon>
        <taxon>Arundineae</taxon>
        <taxon>Arundo</taxon>
    </lineage>
</organism>
<accession>A0A0A8XVL4</accession>
<proteinExistence type="predicted"/>
<name>A0A0A8XVL4_ARUDO</name>
<reference evidence="1" key="2">
    <citation type="journal article" date="2015" name="Data Brief">
        <title>Shoot transcriptome of the giant reed, Arundo donax.</title>
        <authorList>
            <person name="Barrero R.A."/>
            <person name="Guerrero F.D."/>
            <person name="Moolhuijzen P."/>
            <person name="Goolsby J.A."/>
            <person name="Tidwell J."/>
            <person name="Bellgard S.E."/>
            <person name="Bellgard M.I."/>
        </authorList>
    </citation>
    <scope>NUCLEOTIDE SEQUENCE</scope>
    <source>
        <tissue evidence="1">Shoot tissue taken approximately 20 cm above the soil surface</tissue>
    </source>
</reference>